<evidence type="ECO:0000313" key="7">
    <source>
        <dbReference type="Proteomes" id="UP000219621"/>
    </source>
</evidence>
<evidence type="ECO:0000256" key="2">
    <source>
        <dbReference type="ARBA" id="ARBA00005558"/>
    </source>
</evidence>
<dbReference type="InterPro" id="IPR050708">
    <property type="entry name" value="T6SS_VgrG/RHS"/>
</dbReference>
<dbReference type="PANTHER" id="PTHR32305:SF15">
    <property type="entry name" value="PROTEIN RHSA-RELATED"/>
    <property type="match status" value="1"/>
</dbReference>
<keyword evidence="7" id="KW-1185">Reference proteome</keyword>
<organism evidence="6 7">
    <name type="scientific">Caenispirillum bisanense</name>
    <dbReference type="NCBI Taxonomy" id="414052"/>
    <lineage>
        <taxon>Bacteria</taxon>
        <taxon>Pseudomonadati</taxon>
        <taxon>Pseudomonadota</taxon>
        <taxon>Alphaproteobacteria</taxon>
        <taxon>Rhodospirillales</taxon>
        <taxon>Novispirillaceae</taxon>
        <taxon>Caenispirillum</taxon>
    </lineage>
</organism>
<evidence type="ECO:0000256" key="3">
    <source>
        <dbReference type="ARBA" id="ARBA00022525"/>
    </source>
</evidence>
<dbReference type="InterPro" id="IPR017847">
    <property type="entry name" value="T6SS_RhsGE_Vgr_subset"/>
</dbReference>
<gene>
    <name evidence="6" type="ORF">SAMN05421508_11272</name>
</gene>
<dbReference type="SUPFAM" id="SSF69255">
    <property type="entry name" value="gp5 N-terminal domain-like"/>
    <property type="match status" value="1"/>
</dbReference>
<dbReference type="InterPro" id="IPR006531">
    <property type="entry name" value="Gp5/Vgr_OB"/>
</dbReference>
<dbReference type="Proteomes" id="UP000219621">
    <property type="component" value="Unassembled WGS sequence"/>
</dbReference>
<dbReference type="Gene3D" id="2.40.50.230">
    <property type="entry name" value="Gp5 N-terminal domain"/>
    <property type="match status" value="1"/>
</dbReference>
<evidence type="ECO:0000313" key="6">
    <source>
        <dbReference type="EMBL" id="SOE00394.1"/>
    </source>
</evidence>
<dbReference type="Pfam" id="PF04717">
    <property type="entry name" value="Phage_base_V"/>
    <property type="match status" value="1"/>
</dbReference>
<dbReference type="GO" id="GO:0005576">
    <property type="term" value="C:extracellular region"/>
    <property type="evidence" value="ECO:0007669"/>
    <property type="project" value="UniProtKB-SubCell"/>
</dbReference>
<dbReference type="Gene3D" id="4.10.220.110">
    <property type="match status" value="1"/>
</dbReference>
<dbReference type="Pfam" id="PF05954">
    <property type="entry name" value="Phage_GPD"/>
    <property type="match status" value="1"/>
</dbReference>
<dbReference type="NCBIfam" id="TIGR03361">
    <property type="entry name" value="VI_Rhs_Vgr"/>
    <property type="match status" value="1"/>
</dbReference>
<accession>A0A286GZ99</accession>
<feature type="domain" description="Gp5/Type VI secretion system Vgr protein OB-fold" evidence="4">
    <location>
        <begin position="379"/>
        <end position="446"/>
    </location>
</feature>
<comment type="similarity">
    <text evidence="2">Belongs to the VgrG protein family.</text>
</comment>
<dbReference type="Gene3D" id="2.30.110.50">
    <property type="match status" value="1"/>
</dbReference>
<dbReference type="SUPFAM" id="SSF69349">
    <property type="entry name" value="Phage fibre proteins"/>
    <property type="match status" value="1"/>
</dbReference>
<evidence type="ECO:0000259" key="5">
    <source>
        <dbReference type="Pfam" id="PF22178"/>
    </source>
</evidence>
<evidence type="ECO:0000256" key="1">
    <source>
        <dbReference type="ARBA" id="ARBA00004613"/>
    </source>
</evidence>
<dbReference type="Pfam" id="PF22178">
    <property type="entry name" value="Gp5_trimer_C"/>
    <property type="match status" value="1"/>
</dbReference>
<dbReference type="Gene3D" id="3.55.50.10">
    <property type="entry name" value="Baseplate protein-like domains"/>
    <property type="match status" value="1"/>
</dbReference>
<dbReference type="InterPro" id="IPR006533">
    <property type="entry name" value="T6SS_Vgr_RhsGE"/>
</dbReference>
<dbReference type="EMBL" id="OCNJ01000012">
    <property type="protein sequence ID" value="SOE00394.1"/>
    <property type="molecule type" value="Genomic_DNA"/>
</dbReference>
<name>A0A286GZ99_9PROT</name>
<sequence length="702" mass="77545">MGLLSKDLTQGDQYFSISTPLGKDKVILREMEGEEWLSGCFYYKLTMIAEDEDLSFDKVIGKAATITVRMTTDEDKRYITGIITSFELIHFDEREGLATYEAELRPWLWLLNLSGDCRIFQNKSVPEIIEEVCKGAGYPHVKKSLSGTYAKREYCVQYGESDFNFISRLMEEEGIFYYFSHTISQCQMVIGDGSSAFKSCPSVSNLTYRPTRAFDDEDDYLTSVRYSRQVTTKTVGLDSFNFETPSTDLYAKAQGTKGIGTVNSYTGRYLKSKEGEKYAKVLMEAAAADGEIIKGSGRARSLVAGYKFKIKEHPRSSVNAEYVLRRLRVSATRTDYTASFEAFPASKSFRPPQTAFKPRIHSSQTAIVVGKSGEEIWVDKYGRVKVQFHWDREGKKDDKSSCWIRVSQGWAGKAFGAMFLPRVGMEVIVSFLEGDPDQPIVTGAVYNAEQTIPYTLPANSTKSTVKTLSSKQGTGKFNEIRFEDKKDSEEIYVHAEKDMNVEVLNDLTRTIKHDLTQTIENNHTTTVKKDKTTTVQEGNEVHKVEKGTRDVAVKDNETHNNDADFTHKVAGNYELTVDGNLTITVTGDVIMKGKSLTFQSTSAGIATKSATTTDIEAGTALTTKAGTAATHKSGTAMTVESGTAMDIKSSMAMNVQSSMGMNLKANLNFQAEGLQTTVKGSAMGTVDGGGMLMLKGGLVKIG</sequence>
<dbReference type="InterPro" id="IPR037026">
    <property type="entry name" value="Vgr_OB-fold_dom_sf"/>
</dbReference>
<dbReference type="RefSeq" id="WP_245913598.1">
    <property type="nucleotide sequence ID" value="NZ_OCNJ01000012.1"/>
</dbReference>
<reference evidence="6 7" key="1">
    <citation type="submission" date="2017-09" db="EMBL/GenBank/DDBJ databases">
        <authorList>
            <person name="Ehlers B."/>
            <person name="Leendertz F.H."/>
        </authorList>
    </citation>
    <scope>NUCLEOTIDE SEQUENCE [LARGE SCALE GENOMIC DNA]</scope>
    <source>
        <strain evidence="6 7">USBA 140</strain>
    </source>
</reference>
<evidence type="ECO:0000259" key="4">
    <source>
        <dbReference type="Pfam" id="PF04717"/>
    </source>
</evidence>
<comment type="subcellular location">
    <subcellularLocation>
        <location evidence="1">Secreted</location>
    </subcellularLocation>
</comment>
<proteinExistence type="inferred from homology"/>
<dbReference type="AlphaFoldDB" id="A0A286GZ99"/>
<feature type="domain" description="Gp5/Type VI secretion system Vgr C-terminal trimerisation" evidence="5">
    <location>
        <begin position="463"/>
        <end position="577"/>
    </location>
</feature>
<dbReference type="SUPFAM" id="SSF69279">
    <property type="entry name" value="Phage tail proteins"/>
    <property type="match status" value="2"/>
</dbReference>
<dbReference type="InterPro" id="IPR054030">
    <property type="entry name" value="Gp5_Vgr_C"/>
</dbReference>
<dbReference type="NCBIfam" id="TIGR01646">
    <property type="entry name" value="vgr_GE"/>
    <property type="match status" value="1"/>
</dbReference>
<protein>
    <submittedName>
        <fullName evidence="6">Type VI secretion system secreted protein VgrG</fullName>
    </submittedName>
</protein>
<keyword evidence="3" id="KW-0964">Secreted</keyword>
<dbReference type="PANTHER" id="PTHR32305">
    <property type="match status" value="1"/>
</dbReference>